<sequence length="95" mass="9819">MVLGDALDPVAPIASTFTLLQTVQLLASTLNYTRQRGSDSASVTNGSTFDIIIVGGGTAGLVLANRLTEVEDWTVLVVEAGDDPSLVSGVLNCII</sequence>
<dbReference type="Pfam" id="PF05834">
    <property type="entry name" value="Lycopene_cycl"/>
    <property type="match status" value="1"/>
</dbReference>
<keyword evidence="3" id="KW-1185">Reference proteome</keyword>
<organism evidence="2 3">
    <name type="scientific">Plutella xylostella</name>
    <name type="common">Diamondback moth</name>
    <name type="synonym">Plutella maculipennis</name>
    <dbReference type="NCBI Taxonomy" id="51655"/>
    <lineage>
        <taxon>Eukaryota</taxon>
        <taxon>Metazoa</taxon>
        <taxon>Ecdysozoa</taxon>
        <taxon>Arthropoda</taxon>
        <taxon>Hexapoda</taxon>
        <taxon>Insecta</taxon>
        <taxon>Pterygota</taxon>
        <taxon>Neoptera</taxon>
        <taxon>Endopterygota</taxon>
        <taxon>Lepidoptera</taxon>
        <taxon>Glossata</taxon>
        <taxon>Ditrysia</taxon>
        <taxon>Yponomeutoidea</taxon>
        <taxon>Plutellidae</taxon>
        <taxon>Plutella</taxon>
    </lineage>
</organism>
<dbReference type="EMBL" id="JAHIBW010000020">
    <property type="protein sequence ID" value="KAG7301082.1"/>
    <property type="molecule type" value="Genomic_DNA"/>
</dbReference>
<name>A0ABQ7Q775_PLUXY</name>
<dbReference type="SUPFAM" id="SSF51905">
    <property type="entry name" value="FAD/NAD(P)-binding domain"/>
    <property type="match status" value="1"/>
</dbReference>
<dbReference type="Proteomes" id="UP000823941">
    <property type="component" value="Chromosome 20"/>
</dbReference>
<dbReference type="InterPro" id="IPR012132">
    <property type="entry name" value="GMC_OxRdtase"/>
</dbReference>
<evidence type="ECO:0000313" key="3">
    <source>
        <dbReference type="Proteomes" id="UP000823941"/>
    </source>
</evidence>
<evidence type="ECO:0008006" key="4">
    <source>
        <dbReference type="Google" id="ProtNLM"/>
    </source>
</evidence>
<proteinExistence type="inferred from homology"/>
<dbReference type="Gene3D" id="3.50.50.60">
    <property type="entry name" value="FAD/NAD(P)-binding domain"/>
    <property type="match status" value="1"/>
</dbReference>
<reference evidence="2 3" key="1">
    <citation type="submission" date="2021-06" db="EMBL/GenBank/DDBJ databases">
        <title>A haploid diamondback moth (Plutella xylostella L.) genome assembly resolves 31 chromosomes and identifies a diamide resistance mutation.</title>
        <authorList>
            <person name="Ward C.M."/>
            <person name="Perry K.D."/>
            <person name="Baker G."/>
            <person name="Powis K."/>
            <person name="Heckel D.G."/>
            <person name="Baxter S.W."/>
        </authorList>
    </citation>
    <scope>NUCLEOTIDE SEQUENCE [LARGE SCALE GENOMIC DNA]</scope>
    <source>
        <strain evidence="2 3">LV</strain>
        <tissue evidence="2">Single pupa</tissue>
    </source>
</reference>
<dbReference type="PANTHER" id="PTHR11552">
    <property type="entry name" value="GLUCOSE-METHANOL-CHOLINE GMC OXIDOREDUCTASE"/>
    <property type="match status" value="1"/>
</dbReference>
<comment type="similarity">
    <text evidence="1">Belongs to the GMC oxidoreductase family.</text>
</comment>
<evidence type="ECO:0000313" key="2">
    <source>
        <dbReference type="EMBL" id="KAG7301082.1"/>
    </source>
</evidence>
<comment type="caution">
    <text evidence="2">The sequence shown here is derived from an EMBL/GenBank/DDBJ whole genome shotgun (WGS) entry which is preliminary data.</text>
</comment>
<dbReference type="PANTHER" id="PTHR11552:SF115">
    <property type="entry name" value="DEHYDROGENASE XPTC-RELATED"/>
    <property type="match status" value="1"/>
</dbReference>
<dbReference type="InterPro" id="IPR036188">
    <property type="entry name" value="FAD/NAD-bd_sf"/>
</dbReference>
<accession>A0ABQ7Q775</accession>
<gene>
    <name evidence="2" type="ORF">JYU34_015478</name>
</gene>
<protein>
    <recommendedName>
        <fullName evidence="4">Glucose-methanol-choline oxidoreductase N-terminal domain-containing protein</fullName>
    </recommendedName>
</protein>
<evidence type="ECO:0000256" key="1">
    <source>
        <dbReference type="ARBA" id="ARBA00010790"/>
    </source>
</evidence>